<dbReference type="InterPro" id="IPR012967">
    <property type="entry name" value="COMT_dimerisation"/>
</dbReference>
<dbReference type="InterPro" id="IPR036390">
    <property type="entry name" value="WH_DNA-bd_sf"/>
</dbReference>
<gene>
    <name evidence="6" type="ORF">HII31_02685</name>
</gene>
<accession>A0A8H6RR99</accession>
<dbReference type="AlphaFoldDB" id="A0A8H6RR99"/>
<protein>
    <submittedName>
        <fullName evidence="6">O-methyltransferase hmp5</fullName>
    </submittedName>
</protein>
<dbReference type="PANTHER" id="PTHR43712:SF1">
    <property type="entry name" value="HYPOTHETICAL O-METHYLTRANSFERASE (EUROFUNG)-RELATED"/>
    <property type="match status" value="1"/>
</dbReference>
<dbReference type="PANTHER" id="PTHR43712">
    <property type="entry name" value="PUTATIVE (AFU_ORTHOLOGUE AFUA_4G14580)-RELATED"/>
    <property type="match status" value="1"/>
</dbReference>
<proteinExistence type="predicted"/>
<dbReference type="InterPro" id="IPR029063">
    <property type="entry name" value="SAM-dependent_MTases_sf"/>
</dbReference>
<dbReference type="GO" id="GO:0032259">
    <property type="term" value="P:methylation"/>
    <property type="evidence" value="ECO:0007669"/>
    <property type="project" value="UniProtKB-KW"/>
</dbReference>
<evidence type="ECO:0000256" key="2">
    <source>
        <dbReference type="ARBA" id="ARBA00022679"/>
    </source>
</evidence>
<evidence type="ECO:0000259" key="5">
    <source>
        <dbReference type="Pfam" id="PF08100"/>
    </source>
</evidence>
<dbReference type="Pfam" id="PF00891">
    <property type="entry name" value="Methyltransf_2"/>
    <property type="match status" value="1"/>
</dbReference>
<dbReference type="Gene3D" id="3.40.50.150">
    <property type="entry name" value="Vaccinia Virus protein VP39"/>
    <property type="match status" value="1"/>
</dbReference>
<keyword evidence="1 6" id="KW-0489">Methyltransferase</keyword>
<evidence type="ECO:0000256" key="3">
    <source>
        <dbReference type="ARBA" id="ARBA00022691"/>
    </source>
</evidence>
<dbReference type="PROSITE" id="PS51683">
    <property type="entry name" value="SAM_OMT_II"/>
    <property type="match status" value="1"/>
</dbReference>
<evidence type="ECO:0000256" key="1">
    <source>
        <dbReference type="ARBA" id="ARBA00022603"/>
    </source>
</evidence>
<dbReference type="InterPro" id="IPR016461">
    <property type="entry name" value="COMT-like"/>
</dbReference>
<dbReference type="GO" id="GO:0046983">
    <property type="term" value="F:protein dimerization activity"/>
    <property type="evidence" value="ECO:0007669"/>
    <property type="project" value="InterPro"/>
</dbReference>
<dbReference type="GO" id="GO:0008171">
    <property type="term" value="F:O-methyltransferase activity"/>
    <property type="evidence" value="ECO:0007669"/>
    <property type="project" value="InterPro"/>
</dbReference>
<name>A0A8H6RR99_9PEZI</name>
<dbReference type="SUPFAM" id="SSF53335">
    <property type="entry name" value="S-adenosyl-L-methionine-dependent methyltransferases"/>
    <property type="match status" value="1"/>
</dbReference>
<evidence type="ECO:0000313" key="6">
    <source>
        <dbReference type="EMBL" id="KAF7196059.1"/>
    </source>
</evidence>
<dbReference type="InterPro" id="IPR001077">
    <property type="entry name" value="COMT_C"/>
</dbReference>
<feature type="domain" description="O-methyltransferase dimerisation" evidence="5">
    <location>
        <begin position="72"/>
        <end position="135"/>
    </location>
</feature>
<dbReference type="Gene3D" id="1.10.10.10">
    <property type="entry name" value="Winged helix-like DNA-binding domain superfamily/Winged helix DNA-binding domain"/>
    <property type="match status" value="1"/>
</dbReference>
<dbReference type="InterPro" id="IPR036388">
    <property type="entry name" value="WH-like_DNA-bd_sf"/>
</dbReference>
<keyword evidence="2 6" id="KW-0808">Transferase</keyword>
<dbReference type="Pfam" id="PF08100">
    <property type="entry name" value="Dimerisation"/>
    <property type="match status" value="1"/>
</dbReference>
<dbReference type="OrthoDB" id="1535081at2759"/>
<evidence type="ECO:0000259" key="4">
    <source>
        <dbReference type="Pfam" id="PF00891"/>
    </source>
</evidence>
<dbReference type="SUPFAM" id="SSF46785">
    <property type="entry name" value="Winged helix' DNA-binding domain"/>
    <property type="match status" value="1"/>
</dbReference>
<reference evidence="6" key="1">
    <citation type="submission" date="2020-04" db="EMBL/GenBank/DDBJ databases">
        <title>Draft genome resource of the tomato pathogen Pseudocercospora fuligena.</title>
        <authorList>
            <person name="Zaccaron A."/>
        </authorList>
    </citation>
    <scope>NUCLEOTIDE SEQUENCE</scope>
    <source>
        <strain evidence="6">PF001</strain>
    </source>
</reference>
<feature type="domain" description="O-methyltransferase C-terminal" evidence="4">
    <location>
        <begin position="240"/>
        <end position="386"/>
    </location>
</feature>
<evidence type="ECO:0000313" key="7">
    <source>
        <dbReference type="Proteomes" id="UP000660729"/>
    </source>
</evidence>
<keyword evidence="3" id="KW-0949">S-adenosyl-L-methionine</keyword>
<organism evidence="6 7">
    <name type="scientific">Pseudocercospora fuligena</name>
    <dbReference type="NCBI Taxonomy" id="685502"/>
    <lineage>
        <taxon>Eukaryota</taxon>
        <taxon>Fungi</taxon>
        <taxon>Dikarya</taxon>
        <taxon>Ascomycota</taxon>
        <taxon>Pezizomycotina</taxon>
        <taxon>Dothideomycetes</taxon>
        <taxon>Dothideomycetidae</taxon>
        <taxon>Mycosphaerellales</taxon>
        <taxon>Mycosphaerellaceae</taxon>
        <taxon>Pseudocercospora</taxon>
    </lineage>
</organism>
<sequence>MNVQRPESELMNISKASGRAFQSTSDYIRNPTSKALRQKARVAARNLLLELDDGDDTFFMVQELVTVAHAIFFLMSINALDPIPTSGSISAADLAARVNCSTPLITRMMRMLVCSGFFKETEQDTYAHNRQSLSLVDSGNAALHQVMKDDIFTKSWPALPEYFSARQMEEPNDPKHHPLGVAIGMDGRDWHEVLARTPALMTRIHTAFTGKWSVAPATGLYPFENLVRASEECAATGRVFMVDVGGAFGDTQKEIRLAHPELKGKVITQDQEKVIAIIPAGHLPSELGIEPMSHDFWTPQPVKNAKIYYFRRVLHDWPDEYASKILRHQADVMAEDSVLLVAEMVVPDRVQREDTWVYQLDLSMFMFSGKERSAADFAKLFESAGLELVKIWPSADGSTQAVIEGRKKRV</sequence>
<keyword evidence="7" id="KW-1185">Reference proteome</keyword>
<dbReference type="EMBL" id="JABCIY010000032">
    <property type="protein sequence ID" value="KAF7196059.1"/>
    <property type="molecule type" value="Genomic_DNA"/>
</dbReference>
<dbReference type="Proteomes" id="UP000660729">
    <property type="component" value="Unassembled WGS sequence"/>
</dbReference>
<comment type="caution">
    <text evidence="6">The sequence shown here is derived from an EMBL/GenBank/DDBJ whole genome shotgun (WGS) entry which is preliminary data.</text>
</comment>